<evidence type="ECO:0000256" key="1">
    <source>
        <dbReference type="ARBA" id="ARBA00000085"/>
    </source>
</evidence>
<dbReference type="InterPro" id="IPR003594">
    <property type="entry name" value="HATPase_dom"/>
</dbReference>
<feature type="domain" description="Signal transduction histidine kinase subgroup 3 dimerisation and phosphoacceptor" evidence="10">
    <location>
        <begin position="20"/>
        <end position="84"/>
    </location>
</feature>
<keyword evidence="6 11" id="KW-0418">Kinase</keyword>
<dbReference type="GO" id="GO:0046983">
    <property type="term" value="F:protein dimerization activity"/>
    <property type="evidence" value="ECO:0007669"/>
    <property type="project" value="InterPro"/>
</dbReference>
<evidence type="ECO:0000256" key="8">
    <source>
        <dbReference type="ARBA" id="ARBA00023012"/>
    </source>
</evidence>
<dbReference type="SUPFAM" id="SSF55874">
    <property type="entry name" value="ATPase domain of HSP90 chaperone/DNA topoisomerase II/histidine kinase"/>
    <property type="match status" value="1"/>
</dbReference>
<evidence type="ECO:0000259" key="10">
    <source>
        <dbReference type="Pfam" id="PF07730"/>
    </source>
</evidence>
<dbReference type="InterPro" id="IPR011712">
    <property type="entry name" value="Sig_transdc_His_kin_sub3_dim/P"/>
</dbReference>
<keyword evidence="5" id="KW-0547">Nucleotide-binding</keyword>
<keyword evidence="8" id="KW-0902">Two-component regulatory system</keyword>
<dbReference type="CDD" id="cd16917">
    <property type="entry name" value="HATPase_UhpB-NarQ-NarX-like"/>
    <property type="match status" value="1"/>
</dbReference>
<gene>
    <name evidence="11" type="ORF">SAMN05216389_104207</name>
</gene>
<sequence length="222" mass="25031">MEIKSIKDASTYIIQSQEEELKRIAIELHEGVGQNLFSLYTGLEYLQTLMEDPVMKNYAKDLSALMNRTIQEIRFLSVELYPNTLSNLGLFAALKSYIKLFSSTFGIQIHIVYEGEEKPIEESCSLSIFRSCQEALINIAKHADVDEATFRFTWGEKSLKIDIIDNGKGFNVQEVKENNDLKGLAAMKHRMEFVGGDFLLTSELDKGTAVSLIMPFLTIGKG</sequence>
<evidence type="ECO:0000256" key="6">
    <source>
        <dbReference type="ARBA" id="ARBA00022777"/>
    </source>
</evidence>
<accession>A0A1I0B7N1</accession>
<evidence type="ECO:0000313" key="12">
    <source>
        <dbReference type="Proteomes" id="UP000198618"/>
    </source>
</evidence>
<dbReference type="STRING" id="930131.SAMN05216389_104207"/>
<dbReference type="EMBL" id="FOHE01000004">
    <property type="protein sequence ID" value="SET02407.1"/>
    <property type="molecule type" value="Genomic_DNA"/>
</dbReference>
<dbReference type="Gene3D" id="1.20.5.1930">
    <property type="match status" value="1"/>
</dbReference>
<evidence type="ECO:0000256" key="3">
    <source>
        <dbReference type="ARBA" id="ARBA00022553"/>
    </source>
</evidence>
<dbReference type="PANTHER" id="PTHR24421:SF10">
    <property type="entry name" value="NITRATE_NITRITE SENSOR PROTEIN NARQ"/>
    <property type="match status" value="1"/>
</dbReference>
<keyword evidence="4" id="KW-0808">Transferase</keyword>
<feature type="domain" description="Histidine kinase/HSP90-like ATPase" evidence="9">
    <location>
        <begin position="128"/>
        <end position="216"/>
    </location>
</feature>
<evidence type="ECO:0000256" key="4">
    <source>
        <dbReference type="ARBA" id="ARBA00022679"/>
    </source>
</evidence>
<organism evidence="11 12">
    <name type="scientific">Oceanobacillus limi</name>
    <dbReference type="NCBI Taxonomy" id="930131"/>
    <lineage>
        <taxon>Bacteria</taxon>
        <taxon>Bacillati</taxon>
        <taxon>Bacillota</taxon>
        <taxon>Bacilli</taxon>
        <taxon>Bacillales</taxon>
        <taxon>Bacillaceae</taxon>
        <taxon>Oceanobacillus</taxon>
    </lineage>
</organism>
<proteinExistence type="predicted"/>
<comment type="catalytic activity">
    <reaction evidence="1">
        <text>ATP + protein L-histidine = ADP + protein N-phospho-L-histidine.</text>
        <dbReference type="EC" id="2.7.13.3"/>
    </reaction>
</comment>
<evidence type="ECO:0000256" key="5">
    <source>
        <dbReference type="ARBA" id="ARBA00022741"/>
    </source>
</evidence>
<dbReference type="InterPro" id="IPR050482">
    <property type="entry name" value="Sensor_HK_TwoCompSys"/>
</dbReference>
<dbReference type="InterPro" id="IPR036890">
    <property type="entry name" value="HATPase_C_sf"/>
</dbReference>
<reference evidence="11 12" key="1">
    <citation type="submission" date="2016-10" db="EMBL/GenBank/DDBJ databases">
        <authorList>
            <person name="de Groot N.N."/>
        </authorList>
    </citation>
    <scope>NUCLEOTIDE SEQUENCE [LARGE SCALE GENOMIC DNA]</scope>
    <source>
        <strain evidence="11 12">IBRC-M 10780</strain>
    </source>
</reference>
<dbReference type="OrthoDB" id="9795828at2"/>
<keyword evidence="12" id="KW-1185">Reference proteome</keyword>
<keyword evidence="3" id="KW-0597">Phosphoprotein</keyword>
<protein>
    <recommendedName>
        <fullName evidence="2">histidine kinase</fullName>
        <ecNumber evidence="2">2.7.13.3</ecNumber>
    </recommendedName>
</protein>
<dbReference type="AlphaFoldDB" id="A0A1I0B7N1"/>
<dbReference type="Gene3D" id="3.30.565.10">
    <property type="entry name" value="Histidine kinase-like ATPase, C-terminal domain"/>
    <property type="match status" value="1"/>
</dbReference>
<evidence type="ECO:0000313" key="11">
    <source>
        <dbReference type="EMBL" id="SET02407.1"/>
    </source>
</evidence>
<dbReference type="Pfam" id="PF07730">
    <property type="entry name" value="HisKA_3"/>
    <property type="match status" value="1"/>
</dbReference>
<dbReference type="EC" id="2.7.13.3" evidence="2"/>
<name>A0A1I0B7N1_9BACI</name>
<dbReference type="RefSeq" id="WP_090868093.1">
    <property type="nucleotide sequence ID" value="NZ_FOHE01000004.1"/>
</dbReference>
<keyword evidence="7" id="KW-0067">ATP-binding</keyword>
<dbReference type="GO" id="GO:0016020">
    <property type="term" value="C:membrane"/>
    <property type="evidence" value="ECO:0007669"/>
    <property type="project" value="InterPro"/>
</dbReference>
<dbReference type="Pfam" id="PF02518">
    <property type="entry name" value="HATPase_c"/>
    <property type="match status" value="1"/>
</dbReference>
<dbReference type="PANTHER" id="PTHR24421">
    <property type="entry name" value="NITRATE/NITRITE SENSOR PROTEIN NARX-RELATED"/>
    <property type="match status" value="1"/>
</dbReference>
<dbReference type="GO" id="GO:0005524">
    <property type="term" value="F:ATP binding"/>
    <property type="evidence" value="ECO:0007669"/>
    <property type="project" value="UniProtKB-KW"/>
</dbReference>
<evidence type="ECO:0000256" key="7">
    <source>
        <dbReference type="ARBA" id="ARBA00022840"/>
    </source>
</evidence>
<evidence type="ECO:0000259" key="9">
    <source>
        <dbReference type="Pfam" id="PF02518"/>
    </source>
</evidence>
<evidence type="ECO:0000256" key="2">
    <source>
        <dbReference type="ARBA" id="ARBA00012438"/>
    </source>
</evidence>
<dbReference type="GO" id="GO:0000155">
    <property type="term" value="F:phosphorelay sensor kinase activity"/>
    <property type="evidence" value="ECO:0007669"/>
    <property type="project" value="InterPro"/>
</dbReference>
<dbReference type="Proteomes" id="UP000198618">
    <property type="component" value="Unassembled WGS sequence"/>
</dbReference>